<name>A0A5J5GHZ3_9BACL</name>
<reference evidence="1 2" key="1">
    <citation type="submission" date="2019-09" db="EMBL/GenBank/DDBJ databases">
        <title>Bacillus ochoae sp. nov., Paenibacillus whitsoniae sp. nov., Paenibacillus spiritus sp. nov. Isolated from the Mars Exploration Rover during spacecraft assembly.</title>
        <authorList>
            <person name="Seuylemezian A."/>
            <person name="Vaishampayan P."/>
        </authorList>
    </citation>
    <scope>NUCLEOTIDE SEQUENCE [LARGE SCALE GENOMIC DNA]</scope>
    <source>
        <strain evidence="1 2">MER_111</strain>
    </source>
</reference>
<sequence>MGVDTKGYVSKEVKAIDIYNVVQTKFDSEANFYIDEDRDGEIGNVVFKYNDDRRNLFYCVTSDKLPETEFDSKPHVALILGNWGESVRIMTEIVKEFGGYVDENDCDDIGPIYIGKDGKYAYSNYVNERNEIMSVLDEKLSHTLRIQIADQVIKHKEQLKQLL</sequence>
<dbReference type="RefSeq" id="WP_150456623.1">
    <property type="nucleotide sequence ID" value="NZ_VYKK01000004.1"/>
</dbReference>
<dbReference type="OrthoDB" id="2058347at2"/>
<evidence type="ECO:0000313" key="1">
    <source>
        <dbReference type="EMBL" id="KAA9007333.1"/>
    </source>
</evidence>
<accession>A0A5J5GHZ3</accession>
<proteinExistence type="predicted"/>
<dbReference type="Proteomes" id="UP000367750">
    <property type="component" value="Unassembled WGS sequence"/>
</dbReference>
<keyword evidence="2" id="KW-1185">Reference proteome</keyword>
<gene>
    <name evidence="1" type="ORF">F4V43_02280</name>
</gene>
<organism evidence="1 2">
    <name type="scientific">Paenibacillus spiritus</name>
    <dbReference type="NCBI Taxonomy" id="2496557"/>
    <lineage>
        <taxon>Bacteria</taxon>
        <taxon>Bacillati</taxon>
        <taxon>Bacillota</taxon>
        <taxon>Bacilli</taxon>
        <taxon>Bacillales</taxon>
        <taxon>Paenibacillaceae</taxon>
        <taxon>Paenibacillus</taxon>
    </lineage>
</organism>
<dbReference type="EMBL" id="VYKK01000004">
    <property type="protein sequence ID" value="KAA9007333.1"/>
    <property type="molecule type" value="Genomic_DNA"/>
</dbReference>
<evidence type="ECO:0000313" key="2">
    <source>
        <dbReference type="Proteomes" id="UP000367750"/>
    </source>
</evidence>
<dbReference type="AlphaFoldDB" id="A0A5J5GHZ3"/>
<comment type="caution">
    <text evidence="1">The sequence shown here is derived from an EMBL/GenBank/DDBJ whole genome shotgun (WGS) entry which is preliminary data.</text>
</comment>
<protein>
    <submittedName>
        <fullName evidence="1">Uncharacterized protein</fullName>
    </submittedName>
</protein>